<reference evidence="1" key="1">
    <citation type="submission" date="2023-07" db="EMBL/GenBank/DDBJ databases">
        <title>Two novel species in the genus Flavivirga.</title>
        <authorList>
            <person name="Kwon K."/>
        </authorList>
    </citation>
    <scope>NUCLEOTIDE SEQUENCE</scope>
    <source>
        <strain evidence="1">KACC 14158</strain>
    </source>
</reference>
<accession>A0ABT8WVJ5</accession>
<evidence type="ECO:0000313" key="1">
    <source>
        <dbReference type="EMBL" id="MDO5977129.1"/>
    </source>
</evidence>
<dbReference type="Proteomes" id="UP001176806">
    <property type="component" value="Unassembled WGS sequence"/>
</dbReference>
<organism evidence="1 2">
    <name type="scientific">Flavivirga jejuensis</name>
    <dbReference type="NCBI Taxonomy" id="870487"/>
    <lineage>
        <taxon>Bacteria</taxon>
        <taxon>Pseudomonadati</taxon>
        <taxon>Bacteroidota</taxon>
        <taxon>Flavobacteriia</taxon>
        <taxon>Flavobacteriales</taxon>
        <taxon>Flavobacteriaceae</taxon>
        <taxon>Flavivirga</taxon>
    </lineage>
</organism>
<dbReference type="RefSeq" id="WP_303304460.1">
    <property type="nucleotide sequence ID" value="NZ_BAABDA010000011.1"/>
</dbReference>
<dbReference type="EMBL" id="JAUOEL010000012">
    <property type="protein sequence ID" value="MDO5977129.1"/>
    <property type="molecule type" value="Genomic_DNA"/>
</dbReference>
<evidence type="ECO:0000313" key="2">
    <source>
        <dbReference type="Proteomes" id="UP001176806"/>
    </source>
</evidence>
<gene>
    <name evidence="1" type="ORF">Q4Q40_23275</name>
</gene>
<keyword evidence="2" id="KW-1185">Reference proteome</keyword>
<name>A0ABT8WVJ5_9FLAO</name>
<comment type="caution">
    <text evidence="1">The sequence shown here is derived from an EMBL/GenBank/DDBJ whole genome shotgun (WGS) entry which is preliminary data.</text>
</comment>
<sequence>MKNQNILQLDFGFETKPVINQKNTPKTANKPQNDYIFEFMDCLTSPIIVFKSAWKGTIPSDILSSVKRSRLLCLMKGKYMASLTEVLAYMMPRTLESPMPSEWVNIYTWVGAQYIKSHKGEEKNEALAEIAPEHLTDYELLLLNDLRKWVYNKRRKALRDSLKTKKITKSNVVTTNQDTLFDN</sequence>
<proteinExistence type="predicted"/>
<protein>
    <submittedName>
        <fullName evidence="1">Uncharacterized protein</fullName>
    </submittedName>
</protein>